<dbReference type="EMBL" id="CP043538">
    <property type="protein sequence ID" value="QGY04227.1"/>
    <property type="molecule type" value="Genomic_DNA"/>
</dbReference>
<dbReference type="AlphaFoldDB" id="A0A6B9FPB4"/>
<reference evidence="1 2" key="2">
    <citation type="journal article" date="2013" name="Genome Announc.">
        <title>Draft Genome Sequence of Methylobacterium mesophilicum Strain SR1.6/6, Isolated from Citrus sinensis.</title>
        <authorList>
            <person name="Marinho Almeida D."/>
            <person name="Dini-Andreote F."/>
            <person name="Camargo Neves A.A."/>
            <person name="Juca Ramos R.T."/>
            <person name="Andreote F.D."/>
            <person name="Carneiro A.R."/>
            <person name="Oliveira de Souza Lima A."/>
            <person name="Caracciolo Gomes de Sa P.H."/>
            <person name="Ribeiro Barbosa M.S."/>
            <person name="Araujo W.L."/>
            <person name="Silva A."/>
        </authorList>
    </citation>
    <scope>NUCLEOTIDE SEQUENCE [LARGE SCALE GENOMIC DNA]</scope>
    <source>
        <strain evidence="1 2">SR1.6/6</strain>
    </source>
</reference>
<organism evidence="1 2">
    <name type="scientific">Methylobacterium mesophilicum SR1.6/6</name>
    <dbReference type="NCBI Taxonomy" id="908290"/>
    <lineage>
        <taxon>Bacteria</taxon>
        <taxon>Pseudomonadati</taxon>
        <taxon>Pseudomonadota</taxon>
        <taxon>Alphaproteobacteria</taxon>
        <taxon>Hyphomicrobiales</taxon>
        <taxon>Methylobacteriaceae</taxon>
        <taxon>Methylobacterium</taxon>
    </lineage>
</organism>
<dbReference type="Proteomes" id="UP000012488">
    <property type="component" value="Chromosome"/>
</dbReference>
<dbReference type="OrthoDB" id="9774608at2"/>
<evidence type="ECO:0000313" key="2">
    <source>
        <dbReference type="Proteomes" id="UP000012488"/>
    </source>
</evidence>
<evidence type="ECO:0000313" key="1">
    <source>
        <dbReference type="EMBL" id="QGY04227.1"/>
    </source>
</evidence>
<name>A0A6B9FPB4_9HYPH</name>
<protein>
    <recommendedName>
        <fullName evidence="3">Transposase</fullName>
    </recommendedName>
</protein>
<accession>A0A6B9FPB4</accession>
<proteinExistence type="predicted"/>
<dbReference type="KEGG" id="mmes:MMSR116_21725"/>
<evidence type="ECO:0008006" key="3">
    <source>
        <dbReference type="Google" id="ProtNLM"/>
    </source>
</evidence>
<gene>
    <name evidence="1" type="ORF">MMSR116_21725</name>
</gene>
<sequence>MMGPRQVEQGALFYEFSLDTHVPVDNLLRASDRFVDLSDQRPHGLAIDWPGRSQKEDAAPLRAFRPIRGHEPFKPTLRHPGATATTAMPRLSVESGALTRSTGASAIICTGNRAEARSPACVRRPVLPRAVWPLAPARAGCRTSPPGLSSRVGRAPVPWRLEPSRAIGRQTLIGLAKLC</sequence>
<reference evidence="1 2" key="1">
    <citation type="journal article" date="2012" name="Genet. Mol. Biol.">
        <title>Analysis of 16S rRNA and mxaF genes revealing insights into Methylobacterium niche-specific plant association.</title>
        <authorList>
            <person name="Dourado M.N."/>
            <person name="Andreote F.D."/>
            <person name="Dini-Andreote F."/>
            <person name="Conti R."/>
            <person name="Araujo J.M."/>
            <person name="Araujo W.L."/>
        </authorList>
    </citation>
    <scope>NUCLEOTIDE SEQUENCE [LARGE SCALE GENOMIC DNA]</scope>
    <source>
        <strain evidence="1 2">SR1.6/6</strain>
    </source>
</reference>